<feature type="region of interest" description="Disordered" evidence="1">
    <location>
        <begin position="20"/>
        <end position="39"/>
    </location>
</feature>
<dbReference type="AlphaFoldDB" id="A0A4Z2JC16"/>
<dbReference type="EMBL" id="SRLO01000008">
    <property type="protein sequence ID" value="TNN87855.1"/>
    <property type="molecule type" value="Genomic_DNA"/>
</dbReference>
<evidence type="ECO:0000256" key="1">
    <source>
        <dbReference type="SAM" id="MobiDB-lite"/>
    </source>
</evidence>
<dbReference type="Proteomes" id="UP000314294">
    <property type="component" value="Unassembled WGS sequence"/>
</dbReference>
<proteinExistence type="predicted"/>
<comment type="caution">
    <text evidence="2">The sequence shown here is derived from an EMBL/GenBank/DDBJ whole genome shotgun (WGS) entry which is preliminary data.</text>
</comment>
<feature type="region of interest" description="Disordered" evidence="1">
    <location>
        <begin position="57"/>
        <end position="111"/>
    </location>
</feature>
<protein>
    <submittedName>
        <fullName evidence="2">Uncharacterized protein</fullName>
    </submittedName>
</protein>
<evidence type="ECO:0000313" key="2">
    <source>
        <dbReference type="EMBL" id="TNN87855.1"/>
    </source>
</evidence>
<reference evidence="2 3" key="1">
    <citation type="submission" date="2019-03" db="EMBL/GenBank/DDBJ databases">
        <title>First draft genome of Liparis tanakae, snailfish: a comprehensive survey of snailfish specific genes.</title>
        <authorList>
            <person name="Kim W."/>
            <person name="Song I."/>
            <person name="Jeong J.-H."/>
            <person name="Kim D."/>
            <person name="Kim S."/>
            <person name="Ryu S."/>
            <person name="Song J.Y."/>
            <person name="Lee S.K."/>
        </authorList>
    </citation>
    <scope>NUCLEOTIDE SEQUENCE [LARGE SCALE GENOMIC DNA]</scope>
    <source>
        <tissue evidence="2">Muscle</tissue>
    </source>
</reference>
<sequence>MCRASGQYVGVCGSQGLQLGSKQITESPPPSSIPSPRGNKAFMHLEQYALTYRVNRLHRAQRERKSIPKPGSNSLERSVSSGPETGARNHQEILTHRPHYWLLPHIHQKDD</sequence>
<evidence type="ECO:0000313" key="3">
    <source>
        <dbReference type="Proteomes" id="UP000314294"/>
    </source>
</evidence>
<gene>
    <name evidence="2" type="ORF">EYF80_001819</name>
</gene>
<keyword evidence="3" id="KW-1185">Reference proteome</keyword>
<accession>A0A4Z2JC16</accession>
<organism evidence="2 3">
    <name type="scientific">Liparis tanakae</name>
    <name type="common">Tanaka's snailfish</name>
    <dbReference type="NCBI Taxonomy" id="230148"/>
    <lineage>
        <taxon>Eukaryota</taxon>
        <taxon>Metazoa</taxon>
        <taxon>Chordata</taxon>
        <taxon>Craniata</taxon>
        <taxon>Vertebrata</taxon>
        <taxon>Euteleostomi</taxon>
        <taxon>Actinopterygii</taxon>
        <taxon>Neopterygii</taxon>
        <taxon>Teleostei</taxon>
        <taxon>Neoteleostei</taxon>
        <taxon>Acanthomorphata</taxon>
        <taxon>Eupercaria</taxon>
        <taxon>Perciformes</taxon>
        <taxon>Cottioidei</taxon>
        <taxon>Cottales</taxon>
        <taxon>Liparidae</taxon>
        <taxon>Liparis</taxon>
    </lineage>
</organism>
<name>A0A4Z2JC16_9TELE</name>
<feature type="compositionally biased region" description="Polar residues" evidence="1">
    <location>
        <begin position="71"/>
        <end position="83"/>
    </location>
</feature>